<name>A0A9D4JSD4_DREPO</name>
<dbReference type="Proteomes" id="UP000828390">
    <property type="component" value="Unassembled WGS sequence"/>
</dbReference>
<comment type="caution">
    <text evidence="1">The sequence shown here is derived from an EMBL/GenBank/DDBJ whole genome shotgun (WGS) entry which is preliminary data.</text>
</comment>
<organism evidence="1 2">
    <name type="scientific">Dreissena polymorpha</name>
    <name type="common">Zebra mussel</name>
    <name type="synonym">Mytilus polymorpha</name>
    <dbReference type="NCBI Taxonomy" id="45954"/>
    <lineage>
        <taxon>Eukaryota</taxon>
        <taxon>Metazoa</taxon>
        <taxon>Spiralia</taxon>
        <taxon>Lophotrochozoa</taxon>
        <taxon>Mollusca</taxon>
        <taxon>Bivalvia</taxon>
        <taxon>Autobranchia</taxon>
        <taxon>Heteroconchia</taxon>
        <taxon>Euheterodonta</taxon>
        <taxon>Imparidentia</taxon>
        <taxon>Neoheterodontei</taxon>
        <taxon>Myida</taxon>
        <taxon>Dreissenoidea</taxon>
        <taxon>Dreissenidae</taxon>
        <taxon>Dreissena</taxon>
    </lineage>
</organism>
<reference evidence="1" key="2">
    <citation type="submission" date="2020-11" db="EMBL/GenBank/DDBJ databases">
        <authorList>
            <person name="McCartney M.A."/>
            <person name="Auch B."/>
            <person name="Kono T."/>
            <person name="Mallez S."/>
            <person name="Becker A."/>
            <person name="Gohl D.M."/>
            <person name="Silverstein K.A.T."/>
            <person name="Koren S."/>
            <person name="Bechman K.B."/>
            <person name="Herman A."/>
            <person name="Abrahante J.E."/>
            <person name="Garbe J."/>
        </authorList>
    </citation>
    <scope>NUCLEOTIDE SEQUENCE</scope>
    <source>
        <strain evidence="1">Duluth1</strain>
        <tissue evidence="1">Whole animal</tissue>
    </source>
</reference>
<gene>
    <name evidence="1" type="ORF">DPMN_120686</name>
</gene>
<dbReference type="AlphaFoldDB" id="A0A9D4JSD4"/>
<sequence length="68" mass="7433">MISYRCNLSYTVFIFNCTGHLANEHGALSGMNSANATNVTLQRNRILGPISPQYQSGLQQQPPPVQAL</sequence>
<accession>A0A9D4JSD4</accession>
<protein>
    <submittedName>
        <fullName evidence="1">Uncharacterized protein</fullName>
    </submittedName>
</protein>
<dbReference type="EMBL" id="JAIWYP010000005">
    <property type="protein sequence ID" value="KAH3818958.1"/>
    <property type="molecule type" value="Genomic_DNA"/>
</dbReference>
<evidence type="ECO:0000313" key="1">
    <source>
        <dbReference type="EMBL" id="KAH3818958.1"/>
    </source>
</evidence>
<reference evidence="1" key="1">
    <citation type="journal article" date="2019" name="bioRxiv">
        <title>The Genome of the Zebra Mussel, Dreissena polymorpha: A Resource for Invasive Species Research.</title>
        <authorList>
            <person name="McCartney M.A."/>
            <person name="Auch B."/>
            <person name="Kono T."/>
            <person name="Mallez S."/>
            <person name="Zhang Y."/>
            <person name="Obille A."/>
            <person name="Becker A."/>
            <person name="Abrahante J.E."/>
            <person name="Garbe J."/>
            <person name="Badalamenti J.P."/>
            <person name="Herman A."/>
            <person name="Mangelson H."/>
            <person name="Liachko I."/>
            <person name="Sullivan S."/>
            <person name="Sone E.D."/>
            <person name="Koren S."/>
            <person name="Silverstein K.A.T."/>
            <person name="Beckman K.B."/>
            <person name="Gohl D.M."/>
        </authorList>
    </citation>
    <scope>NUCLEOTIDE SEQUENCE</scope>
    <source>
        <strain evidence="1">Duluth1</strain>
        <tissue evidence="1">Whole animal</tissue>
    </source>
</reference>
<evidence type="ECO:0000313" key="2">
    <source>
        <dbReference type="Proteomes" id="UP000828390"/>
    </source>
</evidence>
<proteinExistence type="predicted"/>
<keyword evidence="2" id="KW-1185">Reference proteome</keyword>